<evidence type="ECO:0000256" key="1">
    <source>
        <dbReference type="ARBA" id="ARBA00009437"/>
    </source>
</evidence>
<dbReference type="Pfam" id="PF00126">
    <property type="entry name" value="HTH_1"/>
    <property type="match status" value="1"/>
</dbReference>
<evidence type="ECO:0000256" key="5">
    <source>
        <dbReference type="SAM" id="MobiDB-lite"/>
    </source>
</evidence>
<dbReference type="InterPro" id="IPR036390">
    <property type="entry name" value="WH_DNA-bd_sf"/>
</dbReference>
<evidence type="ECO:0000313" key="8">
    <source>
        <dbReference type="Proteomes" id="UP000231553"/>
    </source>
</evidence>
<keyword evidence="4" id="KW-0804">Transcription</keyword>
<feature type="region of interest" description="Disordered" evidence="5">
    <location>
        <begin position="296"/>
        <end position="316"/>
    </location>
</feature>
<comment type="caution">
    <text evidence="7">The sequence shown here is derived from an EMBL/GenBank/DDBJ whole genome shotgun (WGS) entry which is preliminary data.</text>
</comment>
<evidence type="ECO:0000256" key="4">
    <source>
        <dbReference type="ARBA" id="ARBA00023163"/>
    </source>
</evidence>
<dbReference type="InterPro" id="IPR000847">
    <property type="entry name" value="LysR_HTH_N"/>
</dbReference>
<dbReference type="InterPro" id="IPR005119">
    <property type="entry name" value="LysR_subst-bd"/>
</dbReference>
<dbReference type="Gene3D" id="1.10.10.10">
    <property type="entry name" value="Winged helix-like DNA-binding domain superfamily/Winged helix DNA-binding domain"/>
    <property type="match status" value="1"/>
</dbReference>
<dbReference type="Pfam" id="PF03466">
    <property type="entry name" value="LysR_substrate"/>
    <property type="match status" value="1"/>
</dbReference>
<organism evidence="7 8">
    <name type="scientific">Pseudooceanicola lipolyticus</name>
    <dbReference type="NCBI Taxonomy" id="2029104"/>
    <lineage>
        <taxon>Bacteria</taxon>
        <taxon>Pseudomonadati</taxon>
        <taxon>Pseudomonadota</taxon>
        <taxon>Alphaproteobacteria</taxon>
        <taxon>Rhodobacterales</taxon>
        <taxon>Paracoccaceae</taxon>
        <taxon>Pseudooceanicola</taxon>
    </lineage>
</organism>
<evidence type="ECO:0000256" key="3">
    <source>
        <dbReference type="ARBA" id="ARBA00023125"/>
    </source>
</evidence>
<dbReference type="SUPFAM" id="SSF53850">
    <property type="entry name" value="Periplasmic binding protein-like II"/>
    <property type="match status" value="1"/>
</dbReference>
<protein>
    <submittedName>
        <fullName evidence="7">LysR family transcriptional regulator</fullName>
    </submittedName>
</protein>
<dbReference type="PROSITE" id="PS50931">
    <property type="entry name" value="HTH_LYSR"/>
    <property type="match status" value="1"/>
</dbReference>
<dbReference type="PRINTS" id="PR00039">
    <property type="entry name" value="HTHLYSR"/>
</dbReference>
<name>A0A2M8J1B7_9RHOB</name>
<dbReference type="InterPro" id="IPR036388">
    <property type="entry name" value="WH-like_DNA-bd_sf"/>
</dbReference>
<accession>A0A2M8J1B7</accession>
<dbReference type="PANTHER" id="PTHR30126:SF77">
    <property type="entry name" value="TRANSCRIPTIONAL REGULATORY PROTEIN"/>
    <property type="match status" value="1"/>
</dbReference>
<gene>
    <name evidence="7" type="ORF">CVM52_11470</name>
</gene>
<dbReference type="Gene3D" id="3.40.190.290">
    <property type="match status" value="1"/>
</dbReference>
<dbReference type="CDD" id="cd05466">
    <property type="entry name" value="PBP2_LTTR_substrate"/>
    <property type="match status" value="1"/>
</dbReference>
<dbReference type="PANTHER" id="PTHR30126">
    <property type="entry name" value="HTH-TYPE TRANSCRIPTIONAL REGULATOR"/>
    <property type="match status" value="1"/>
</dbReference>
<evidence type="ECO:0000259" key="6">
    <source>
        <dbReference type="PROSITE" id="PS50931"/>
    </source>
</evidence>
<sequence length="316" mass="34415">MTMTLKQLEAFVWIVDLGSFRAAAERLHTTQPNISVRLSTLETALGVTLMERDAGSVRLTPRGRDLLDHARRVLREADALIEASGETQLFDGSLRLGVTEIITQTWLRAFLRAFRARYPNISVELTAAMSASLEQELFARALDLALQNGPFTRTATGVVPLGRYPLIWVASPALNLHGRRLSAAELAAQPVLTHARGSLSHAEVAEHFRDRRALSVRLVPSSNLAAGMDMARDGMGVAAMPEVMAAPVLAQGELVRLDYPWVPKALEFVARYDAATSPGFVAAAAEIARQVAADYAPRPEAPEDKISSSKEKNQII</sequence>
<dbReference type="AlphaFoldDB" id="A0A2M8J1B7"/>
<dbReference type="OrthoDB" id="9791253at2"/>
<feature type="domain" description="HTH lysR-type" evidence="6">
    <location>
        <begin position="3"/>
        <end position="60"/>
    </location>
</feature>
<dbReference type="Proteomes" id="UP000231553">
    <property type="component" value="Unassembled WGS sequence"/>
</dbReference>
<dbReference type="GO" id="GO:0003700">
    <property type="term" value="F:DNA-binding transcription factor activity"/>
    <property type="evidence" value="ECO:0007669"/>
    <property type="project" value="InterPro"/>
</dbReference>
<keyword evidence="3" id="KW-0238">DNA-binding</keyword>
<comment type="similarity">
    <text evidence="1">Belongs to the LysR transcriptional regulatory family.</text>
</comment>
<dbReference type="EMBL" id="PGTB01000038">
    <property type="protein sequence ID" value="PJE36565.1"/>
    <property type="molecule type" value="Genomic_DNA"/>
</dbReference>
<keyword evidence="2" id="KW-0805">Transcription regulation</keyword>
<dbReference type="FunFam" id="1.10.10.10:FF:000001">
    <property type="entry name" value="LysR family transcriptional regulator"/>
    <property type="match status" value="1"/>
</dbReference>
<dbReference type="GO" id="GO:0000976">
    <property type="term" value="F:transcription cis-regulatory region binding"/>
    <property type="evidence" value="ECO:0007669"/>
    <property type="project" value="TreeGrafter"/>
</dbReference>
<evidence type="ECO:0000313" key="7">
    <source>
        <dbReference type="EMBL" id="PJE36565.1"/>
    </source>
</evidence>
<keyword evidence="8" id="KW-1185">Reference proteome</keyword>
<feature type="compositionally biased region" description="Basic and acidic residues" evidence="5">
    <location>
        <begin position="300"/>
        <end position="316"/>
    </location>
</feature>
<proteinExistence type="inferred from homology"/>
<reference evidence="7 8" key="1">
    <citation type="journal article" date="2018" name="Int. J. Syst. Evol. Microbiol.">
        <title>Pseudooceanicola lipolyticus sp. nov., a marine alphaproteobacterium, reclassification of Oceanicola flagellatus as Pseudooceanicola flagellatus comb. nov. and emended description of the genus Pseudooceanicola.</title>
        <authorList>
            <person name="Huang M.-M."/>
            <person name="Guo L.-L."/>
            <person name="Wu Y.-H."/>
            <person name="Lai Q.-L."/>
            <person name="Shao Z.-Z."/>
            <person name="Wang C.-S."/>
            <person name="Wu M."/>
            <person name="Xu X.-W."/>
        </authorList>
    </citation>
    <scope>NUCLEOTIDE SEQUENCE [LARGE SCALE GENOMIC DNA]</scope>
    <source>
        <strain evidence="7 8">157</strain>
    </source>
</reference>
<evidence type="ECO:0000256" key="2">
    <source>
        <dbReference type="ARBA" id="ARBA00023015"/>
    </source>
</evidence>
<dbReference type="SUPFAM" id="SSF46785">
    <property type="entry name" value="Winged helix' DNA-binding domain"/>
    <property type="match status" value="1"/>
</dbReference>